<dbReference type="SUPFAM" id="SSF50891">
    <property type="entry name" value="Cyclophilin-like"/>
    <property type="match status" value="1"/>
</dbReference>
<evidence type="ECO:0000313" key="6">
    <source>
        <dbReference type="Proteomes" id="UP000184474"/>
    </source>
</evidence>
<name>A0A1M6LPI1_REIAG</name>
<dbReference type="PANTHER" id="PTHR43309:SF3">
    <property type="entry name" value="5-OXOPROLINASE SUBUNIT C"/>
    <property type="match status" value="1"/>
</dbReference>
<feature type="domain" description="Carboxyltransferase" evidence="4">
    <location>
        <begin position="28"/>
        <end position="284"/>
    </location>
</feature>
<keyword evidence="3" id="KW-0067">ATP-binding</keyword>
<dbReference type="STRING" id="156994.SAMN04488028_1011043"/>
<proteinExistence type="predicted"/>
<sequence length="284" mass="30413">MSGKLIMHFESSGLHTTIQDGGRSGFQDQAVPVGGVMDRAAYQLANQLVGNRVDTPVLEVTLSGPKIRFEGAGQLALTGGDLSPELNGVSVSRYETIVVGDGDVLRFGEAVEGCRTYLAVRGEWDVLQWMGSVSPLPAVGFMGGVIRKRDALVVKTTNLPCDQMIEPFVSRENKNVLRVWPGPEANCLGEDWSCLVLGAHRVSNQSNRMGITLTSAIQVEQSVDMISSGVFPGVIQLTSGGQFIILAADSQTTGGYPRVAVIADEDMDKLAQFRPGDELIFVEG</sequence>
<reference evidence="6" key="1">
    <citation type="submission" date="2016-11" db="EMBL/GenBank/DDBJ databases">
        <authorList>
            <person name="Varghese N."/>
            <person name="Submissions S."/>
        </authorList>
    </citation>
    <scope>NUCLEOTIDE SEQUENCE [LARGE SCALE GENOMIC DNA]</scope>
    <source>
        <strain evidence="6">DSM 26134</strain>
    </source>
</reference>
<dbReference type="Gene3D" id="2.40.100.10">
    <property type="entry name" value="Cyclophilin-like"/>
    <property type="match status" value="1"/>
</dbReference>
<protein>
    <submittedName>
        <fullName evidence="5">Antagonist of KipI</fullName>
    </submittedName>
</protein>
<keyword evidence="1" id="KW-0547">Nucleotide-binding</keyword>
<gene>
    <name evidence="5" type="ORF">SAMN04488028_1011043</name>
</gene>
<evidence type="ECO:0000256" key="2">
    <source>
        <dbReference type="ARBA" id="ARBA00022801"/>
    </source>
</evidence>
<dbReference type="InterPro" id="IPR029000">
    <property type="entry name" value="Cyclophilin-like_dom_sf"/>
</dbReference>
<organism evidence="5 6">
    <name type="scientific">Reichenbachiella agariperforans</name>
    <dbReference type="NCBI Taxonomy" id="156994"/>
    <lineage>
        <taxon>Bacteria</taxon>
        <taxon>Pseudomonadati</taxon>
        <taxon>Bacteroidota</taxon>
        <taxon>Cytophagia</taxon>
        <taxon>Cytophagales</taxon>
        <taxon>Reichenbachiellaceae</taxon>
        <taxon>Reichenbachiella</taxon>
    </lineage>
</organism>
<dbReference type="AlphaFoldDB" id="A0A1M6LPI1"/>
<evidence type="ECO:0000256" key="1">
    <source>
        <dbReference type="ARBA" id="ARBA00022741"/>
    </source>
</evidence>
<dbReference type="InterPro" id="IPR052708">
    <property type="entry name" value="PxpC"/>
</dbReference>
<dbReference type="InterPro" id="IPR003778">
    <property type="entry name" value="CT_A_B"/>
</dbReference>
<keyword evidence="6" id="KW-1185">Reference proteome</keyword>
<dbReference type="GO" id="GO:0016787">
    <property type="term" value="F:hydrolase activity"/>
    <property type="evidence" value="ECO:0007669"/>
    <property type="project" value="UniProtKB-KW"/>
</dbReference>
<dbReference type="PANTHER" id="PTHR43309">
    <property type="entry name" value="5-OXOPROLINASE SUBUNIT C"/>
    <property type="match status" value="1"/>
</dbReference>
<evidence type="ECO:0000256" key="3">
    <source>
        <dbReference type="ARBA" id="ARBA00022840"/>
    </source>
</evidence>
<accession>A0A1M6LPI1</accession>
<keyword evidence="2" id="KW-0378">Hydrolase</keyword>
<dbReference type="Proteomes" id="UP000184474">
    <property type="component" value="Unassembled WGS sequence"/>
</dbReference>
<dbReference type="RefSeq" id="WP_073119977.1">
    <property type="nucleotide sequence ID" value="NZ_FRAA01000001.1"/>
</dbReference>
<dbReference type="EMBL" id="FRAA01000001">
    <property type="protein sequence ID" value="SHJ72992.1"/>
    <property type="molecule type" value="Genomic_DNA"/>
</dbReference>
<dbReference type="SMART" id="SM00797">
    <property type="entry name" value="AHS2"/>
    <property type="match status" value="1"/>
</dbReference>
<evidence type="ECO:0000313" key="5">
    <source>
        <dbReference type="EMBL" id="SHJ72992.1"/>
    </source>
</evidence>
<evidence type="ECO:0000259" key="4">
    <source>
        <dbReference type="SMART" id="SM00797"/>
    </source>
</evidence>
<dbReference type="GO" id="GO:0005524">
    <property type="term" value="F:ATP binding"/>
    <property type="evidence" value="ECO:0007669"/>
    <property type="project" value="UniProtKB-KW"/>
</dbReference>
<dbReference type="Pfam" id="PF02626">
    <property type="entry name" value="CT_A_B"/>
    <property type="match status" value="1"/>
</dbReference>